<dbReference type="PANTHER" id="PTHR33495:SF2">
    <property type="entry name" value="ANTI-SIGMA FACTOR ANTAGONIST TM_1081-RELATED"/>
    <property type="match status" value="1"/>
</dbReference>
<dbReference type="Gene3D" id="3.30.750.24">
    <property type="entry name" value="STAS domain"/>
    <property type="match status" value="1"/>
</dbReference>
<reference evidence="8 9" key="1">
    <citation type="submission" date="2018-08" db="EMBL/GenBank/DDBJ databases">
        <title>Murine metabolic-syndrome-specific gut microbial biobank.</title>
        <authorList>
            <person name="Liu C."/>
        </authorList>
    </citation>
    <scope>NUCLEOTIDE SEQUENCE [LARGE SCALE GENOMIC DNA]</scope>
    <source>
        <strain evidence="8 9">583</strain>
    </source>
</reference>
<dbReference type="AlphaFoldDB" id="A0A845QXT7"/>
<evidence type="ECO:0000256" key="4">
    <source>
        <dbReference type="ARBA" id="ARBA00022553"/>
    </source>
</evidence>
<keyword evidence="4" id="KW-0597">Phosphoprotein</keyword>
<dbReference type="InterPro" id="IPR036513">
    <property type="entry name" value="STAS_dom_sf"/>
</dbReference>
<dbReference type="GO" id="GO:0030435">
    <property type="term" value="P:sporulation resulting in formation of a cellular spore"/>
    <property type="evidence" value="ECO:0007669"/>
    <property type="project" value="UniProtKB-KW"/>
</dbReference>
<comment type="similarity">
    <text evidence="2 6">Belongs to the anti-sigma-factor antagonist family.</text>
</comment>
<keyword evidence="5" id="KW-0749">Sporulation</keyword>
<dbReference type="NCBIfam" id="TIGR02886">
    <property type="entry name" value="spore_II_AA"/>
    <property type="match status" value="1"/>
</dbReference>
<dbReference type="EMBL" id="QXXA01000009">
    <property type="protein sequence ID" value="NBI06970.1"/>
    <property type="molecule type" value="Genomic_DNA"/>
</dbReference>
<name>A0A845QXT7_9CLOT</name>
<dbReference type="SUPFAM" id="SSF52091">
    <property type="entry name" value="SpoIIaa-like"/>
    <property type="match status" value="1"/>
</dbReference>
<dbReference type="PROSITE" id="PS50801">
    <property type="entry name" value="STAS"/>
    <property type="match status" value="1"/>
</dbReference>
<dbReference type="OrthoDB" id="9796601at2"/>
<dbReference type="InterPro" id="IPR003658">
    <property type="entry name" value="Anti-sigma_ant"/>
</dbReference>
<dbReference type="NCBIfam" id="TIGR00377">
    <property type="entry name" value="ant_ant_sig"/>
    <property type="match status" value="1"/>
</dbReference>
<sequence>MNINFSNKKNTLFVDVNGELDHHNAKKVREKIDALFSQVGYKNISINLKGLNFMDSSGIGLIMGRYKLVNELGGKLFLTNVNPRVNKILEMSGIYKLVEVYETEEKVLEHL</sequence>
<comment type="caution">
    <text evidence="8">The sequence shown here is derived from an EMBL/GenBank/DDBJ whole genome shotgun (WGS) entry which is preliminary data.</text>
</comment>
<proteinExistence type="inferred from homology"/>
<evidence type="ECO:0000256" key="5">
    <source>
        <dbReference type="ARBA" id="ARBA00022969"/>
    </source>
</evidence>
<dbReference type="Pfam" id="PF01740">
    <property type="entry name" value="STAS"/>
    <property type="match status" value="1"/>
</dbReference>
<evidence type="ECO:0000256" key="6">
    <source>
        <dbReference type="RuleBase" id="RU003749"/>
    </source>
</evidence>
<evidence type="ECO:0000313" key="8">
    <source>
        <dbReference type="EMBL" id="NBI06970.1"/>
    </source>
</evidence>
<dbReference type="RefSeq" id="WP_130806698.1">
    <property type="nucleotide sequence ID" value="NZ_LR130785.1"/>
</dbReference>
<dbReference type="InterPro" id="IPR014237">
    <property type="entry name" value="Anti-sigma_F_ant"/>
</dbReference>
<gene>
    <name evidence="8" type="primary">spoIIAA</name>
    <name evidence="8" type="ORF">D3Z33_08905</name>
</gene>
<dbReference type="CDD" id="cd07043">
    <property type="entry name" value="STAS_anti-anti-sigma_factors"/>
    <property type="match status" value="1"/>
</dbReference>
<protein>
    <recommendedName>
        <fullName evidence="3 6">Anti-sigma F factor antagonist</fullName>
    </recommendedName>
    <alternativeName>
        <fullName evidence="6">Stage II sporulation protein</fullName>
    </alternativeName>
</protein>
<evidence type="ECO:0000313" key="9">
    <source>
        <dbReference type="Proteomes" id="UP000467132"/>
    </source>
</evidence>
<dbReference type="InterPro" id="IPR002645">
    <property type="entry name" value="STAS_dom"/>
</dbReference>
<keyword evidence="9" id="KW-1185">Reference proteome</keyword>
<comment type="function">
    <text evidence="1">In the phosphorylated form it could act as an anti-anti-sigma factor that counteracts SpoIIAB and thus releases sigma f from inhibition.</text>
</comment>
<evidence type="ECO:0000256" key="2">
    <source>
        <dbReference type="ARBA" id="ARBA00009013"/>
    </source>
</evidence>
<evidence type="ECO:0000256" key="1">
    <source>
        <dbReference type="ARBA" id="ARBA00001976"/>
    </source>
</evidence>
<evidence type="ECO:0000259" key="7">
    <source>
        <dbReference type="PROSITE" id="PS50801"/>
    </source>
</evidence>
<dbReference type="PANTHER" id="PTHR33495">
    <property type="entry name" value="ANTI-SIGMA FACTOR ANTAGONIST TM_1081-RELATED-RELATED"/>
    <property type="match status" value="1"/>
</dbReference>
<evidence type="ECO:0000256" key="3">
    <source>
        <dbReference type="ARBA" id="ARBA00020784"/>
    </source>
</evidence>
<dbReference type="GO" id="GO:0045152">
    <property type="term" value="F:antisigma factor binding"/>
    <property type="evidence" value="ECO:0007669"/>
    <property type="project" value="InterPro"/>
</dbReference>
<accession>A0A845QXT7</accession>
<feature type="domain" description="STAS" evidence="7">
    <location>
        <begin position="1"/>
        <end position="111"/>
    </location>
</feature>
<dbReference type="GO" id="GO:0043856">
    <property type="term" value="F:anti-sigma factor antagonist activity"/>
    <property type="evidence" value="ECO:0007669"/>
    <property type="project" value="InterPro"/>
</dbReference>
<organism evidence="8 9">
    <name type="scientific">Senegalia massiliensis</name>
    <dbReference type="NCBI Taxonomy" id="1720316"/>
    <lineage>
        <taxon>Bacteria</taxon>
        <taxon>Bacillati</taxon>
        <taxon>Bacillota</taxon>
        <taxon>Clostridia</taxon>
        <taxon>Eubacteriales</taxon>
        <taxon>Clostridiaceae</taxon>
        <taxon>Senegalia</taxon>
    </lineage>
</organism>
<dbReference type="Proteomes" id="UP000467132">
    <property type="component" value="Unassembled WGS sequence"/>
</dbReference>